<gene>
    <name evidence="1" type="ORF">SAMN02745229_03344</name>
</gene>
<organism evidence="1 2">
    <name type="scientific">Butyrivibrio fibrisolvens DSM 3071</name>
    <dbReference type="NCBI Taxonomy" id="1121131"/>
    <lineage>
        <taxon>Bacteria</taxon>
        <taxon>Bacillati</taxon>
        <taxon>Bacillota</taxon>
        <taxon>Clostridia</taxon>
        <taxon>Lachnospirales</taxon>
        <taxon>Lachnospiraceae</taxon>
        <taxon>Butyrivibrio</taxon>
    </lineage>
</organism>
<sequence>MDDEMNTSKRIGEDISFDDLVEFSSEDEVVSSIIRDASSEGTSTQAGLQTRSLQSAMDNYAAAMNQSAIAKSTGLPVKTPTQQYKGFAAEEYFKNTMKINALAKGVSDSKIGIYTKGQMPDGTVLSGIDMETDISIWTREHPWDKPMRSADYQSKIHNKASAYAKDMKNPQYQDVQFVGGAGQGVNDTVKVDIGRKTITSDSITPEEAAELAEQMKAQSTPEYSERQEKLDELNKVNLGRAVKAGAATGLILTTVQEIVGVIKNAKDLPEDQFVQSIEHILCGTVEGGVRGGAIAGSVQLFGKMLGKEVAANSLEAIPVMATANVAVDFAKDLYKCFVTQTIDTDDLLCNSVNNVFSSTAGFTGAWAAGQIGGQIAGQFSGQAFIQGVGLLTSAKTAAATGASIGSSLGPIGTVVGSVVGGIVFGIGANAIIGTANKDAQKAFNECIADINSKLELSGCEKLYYFADSMENISEFRLSFKDLLPCYNLISDLREYNIHKKAIKAIAGQLEVNLSGIDSEKQKALREIEKHHQKRIAELRTIFAEQRLVMQNDFRESVNTYVANSYMQYISVYEVLEGNANALVEELKNRKTEHSYVLDYMRHRNEVNEQINNSLRELIEGGDADLLMPFIEKITWFIQQDELMVGRQYISFDEALCLVDGGEVL</sequence>
<evidence type="ECO:0000313" key="2">
    <source>
        <dbReference type="Proteomes" id="UP000184278"/>
    </source>
</evidence>
<dbReference type="Proteomes" id="UP000184278">
    <property type="component" value="Unassembled WGS sequence"/>
</dbReference>
<dbReference type="STRING" id="1121131.SAMN02745229_03344"/>
<proteinExistence type="predicted"/>
<accession>A0A1M6CGM0</accession>
<keyword evidence="2" id="KW-1185">Reference proteome</keyword>
<dbReference type="GeneID" id="89510679"/>
<evidence type="ECO:0000313" key="1">
    <source>
        <dbReference type="EMBL" id="SHI60170.1"/>
    </source>
</evidence>
<protein>
    <submittedName>
        <fullName evidence="1">Uncharacterized protein</fullName>
    </submittedName>
</protein>
<dbReference type="RefSeq" id="WP_073389441.1">
    <property type="nucleotide sequence ID" value="NZ_FQXK01000034.1"/>
</dbReference>
<dbReference type="AlphaFoldDB" id="A0A1M6CGM0"/>
<dbReference type="EMBL" id="FQXK01000034">
    <property type="protein sequence ID" value="SHI60170.1"/>
    <property type="molecule type" value="Genomic_DNA"/>
</dbReference>
<dbReference type="OrthoDB" id="2078963at2"/>
<name>A0A1M6CGM0_BUTFI</name>
<reference evidence="2" key="1">
    <citation type="submission" date="2016-11" db="EMBL/GenBank/DDBJ databases">
        <authorList>
            <person name="Varghese N."/>
            <person name="Submissions S."/>
        </authorList>
    </citation>
    <scope>NUCLEOTIDE SEQUENCE [LARGE SCALE GENOMIC DNA]</scope>
    <source>
        <strain evidence="2">DSM 3071</strain>
    </source>
</reference>